<organism evidence="2 3">
    <name type="scientific">Collinsella ihumii</name>
    <dbReference type="NCBI Taxonomy" id="1720204"/>
    <lineage>
        <taxon>Bacteria</taxon>
        <taxon>Bacillati</taxon>
        <taxon>Actinomycetota</taxon>
        <taxon>Coriobacteriia</taxon>
        <taxon>Coriobacteriales</taxon>
        <taxon>Coriobacteriaceae</taxon>
        <taxon>Collinsella</taxon>
    </lineage>
</organism>
<dbReference type="Gene3D" id="3.40.50.1820">
    <property type="entry name" value="alpha/beta hydrolase"/>
    <property type="match status" value="1"/>
</dbReference>
<name>A0A921LQN5_9ACTN</name>
<keyword evidence="1" id="KW-0732">Signal</keyword>
<dbReference type="InterPro" id="IPR029058">
    <property type="entry name" value="AB_hydrolase_fold"/>
</dbReference>
<dbReference type="AlphaFoldDB" id="A0A921LQN5"/>
<evidence type="ECO:0000313" key="3">
    <source>
        <dbReference type="Proteomes" id="UP000746751"/>
    </source>
</evidence>
<dbReference type="InterPro" id="IPR021440">
    <property type="entry name" value="DUF3089"/>
</dbReference>
<dbReference type="Pfam" id="PF11288">
    <property type="entry name" value="DUF3089"/>
    <property type="match status" value="1"/>
</dbReference>
<reference evidence="2" key="2">
    <citation type="submission" date="2021-09" db="EMBL/GenBank/DDBJ databases">
        <authorList>
            <person name="Gilroy R."/>
        </authorList>
    </citation>
    <scope>NUCLEOTIDE SEQUENCE</scope>
    <source>
        <strain evidence="2">ChiGjej2B2-7701</strain>
    </source>
</reference>
<sequence>MKGINGRSSSFRLKLSAVSMALVGACLFAAGCGASAPVATDYADSGNWAYLETDVAGRDADVFFVCPSAYAGEEDANNMSLDDEESKESFVGAINMEKGIYDQDGTEEDNRFFAPYYQQIGLNVYELSEEEREPYLEIAYRDVEAAFEYYLEHYNDGRPIILAGFSQGADMCIRLMKDRFDEERLQDQLVACYAIGWRVTADEVDECPQLEMAQGEDDTGVIVSFNSESPETDGSLLIPEGTKTFAINPLNWKTDGTLADKSLNEGACFTDYSGEITSEIDQLTGAYIDEGRGALKVPDVSEDDYPAGLSIFEDGVYHLYDYQFFYRNLQENVEDRLDAYLEDQAEAN</sequence>
<protein>
    <submittedName>
        <fullName evidence="2">DUF3089 domain-containing protein</fullName>
    </submittedName>
</protein>
<dbReference type="SUPFAM" id="SSF53474">
    <property type="entry name" value="alpha/beta-Hydrolases"/>
    <property type="match status" value="1"/>
</dbReference>
<reference evidence="2" key="1">
    <citation type="journal article" date="2021" name="PeerJ">
        <title>Extensive microbial diversity within the chicken gut microbiome revealed by metagenomics and culture.</title>
        <authorList>
            <person name="Gilroy R."/>
            <person name="Ravi A."/>
            <person name="Getino M."/>
            <person name="Pursley I."/>
            <person name="Horton D.L."/>
            <person name="Alikhan N.F."/>
            <person name="Baker D."/>
            <person name="Gharbi K."/>
            <person name="Hall N."/>
            <person name="Watson M."/>
            <person name="Adriaenssens E.M."/>
            <person name="Foster-Nyarko E."/>
            <person name="Jarju S."/>
            <person name="Secka A."/>
            <person name="Antonio M."/>
            <person name="Oren A."/>
            <person name="Chaudhuri R.R."/>
            <person name="La Ragione R."/>
            <person name="Hildebrand F."/>
            <person name="Pallen M.J."/>
        </authorList>
    </citation>
    <scope>NUCLEOTIDE SEQUENCE</scope>
    <source>
        <strain evidence="2">ChiGjej2B2-7701</strain>
    </source>
</reference>
<feature type="signal peptide" evidence="1">
    <location>
        <begin position="1"/>
        <end position="36"/>
    </location>
</feature>
<comment type="caution">
    <text evidence="2">The sequence shown here is derived from an EMBL/GenBank/DDBJ whole genome shotgun (WGS) entry which is preliminary data.</text>
</comment>
<gene>
    <name evidence="2" type="ORF">K8U80_01825</name>
</gene>
<dbReference type="PROSITE" id="PS51257">
    <property type="entry name" value="PROKAR_LIPOPROTEIN"/>
    <property type="match status" value="1"/>
</dbReference>
<accession>A0A921LQN5</accession>
<proteinExistence type="predicted"/>
<dbReference type="Proteomes" id="UP000746751">
    <property type="component" value="Unassembled WGS sequence"/>
</dbReference>
<evidence type="ECO:0000256" key="1">
    <source>
        <dbReference type="SAM" id="SignalP"/>
    </source>
</evidence>
<evidence type="ECO:0000313" key="2">
    <source>
        <dbReference type="EMBL" id="HJG30114.1"/>
    </source>
</evidence>
<feature type="chain" id="PRO_5037829053" evidence="1">
    <location>
        <begin position="37"/>
        <end position="348"/>
    </location>
</feature>
<dbReference type="EMBL" id="DYVF01000014">
    <property type="protein sequence ID" value="HJG30114.1"/>
    <property type="molecule type" value="Genomic_DNA"/>
</dbReference>